<evidence type="ECO:0000256" key="9">
    <source>
        <dbReference type="ARBA" id="ARBA00022842"/>
    </source>
</evidence>
<dbReference type="NCBIfam" id="TIGR00575">
    <property type="entry name" value="dnlj"/>
    <property type="match status" value="1"/>
</dbReference>
<evidence type="ECO:0000256" key="1">
    <source>
        <dbReference type="ARBA" id="ARBA00004067"/>
    </source>
</evidence>
<dbReference type="PANTHER" id="PTHR23389">
    <property type="entry name" value="CHROMOSOME TRANSMISSION FIDELITY FACTOR 18"/>
    <property type="match status" value="1"/>
</dbReference>
<dbReference type="CDD" id="cd00114">
    <property type="entry name" value="LIGANc"/>
    <property type="match status" value="1"/>
</dbReference>
<dbReference type="InterPro" id="IPR004149">
    <property type="entry name" value="Znf_DNAligase_C4"/>
</dbReference>
<evidence type="ECO:0000256" key="11">
    <source>
        <dbReference type="ARBA" id="ARBA00023204"/>
    </source>
</evidence>
<dbReference type="GO" id="GO:0003911">
    <property type="term" value="F:DNA ligase (NAD+) activity"/>
    <property type="evidence" value="ECO:0007669"/>
    <property type="project" value="UniProtKB-UniRule"/>
</dbReference>
<feature type="binding site" evidence="14">
    <location>
        <position position="409"/>
    </location>
    <ligand>
        <name>Zn(2+)</name>
        <dbReference type="ChEBI" id="CHEBI:29105"/>
    </ligand>
</feature>
<dbReference type="GO" id="GO:0046872">
    <property type="term" value="F:metal ion binding"/>
    <property type="evidence" value="ECO:0007669"/>
    <property type="project" value="UniProtKB-KW"/>
</dbReference>
<dbReference type="AlphaFoldDB" id="A0A2A4YK59"/>
<dbReference type="SUPFAM" id="SSF52113">
    <property type="entry name" value="BRCT domain"/>
    <property type="match status" value="1"/>
</dbReference>
<keyword evidence="4 14" id="KW-0436">Ligase</keyword>
<dbReference type="SMART" id="SM00278">
    <property type="entry name" value="HhH1"/>
    <property type="match status" value="4"/>
</dbReference>
<dbReference type="NCBIfam" id="NF005932">
    <property type="entry name" value="PRK07956.1"/>
    <property type="match status" value="1"/>
</dbReference>
<evidence type="ECO:0000256" key="15">
    <source>
        <dbReference type="RuleBase" id="RU000618"/>
    </source>
</evidence>
<dbReference type="GO" id="GO:0003677">
    <property type="term" value="F:DNA binding"/>
    <property type="evidence" value="ECO:0007669"/>
    <property type="project" value="InterPro"/>
</dbReference>
<dbReference type="Gene3D" id="3.40.50.10190">
    <property type="entry name" value="BRCT domain"/>
    <property type="match status" value="1"/>
</dbReference>
<comment type="function">
    <text evidence="1 14">DNA ligase that catalyzes the formation of phosphodiester linkages between 5'-phosphoryl and 3'-hydroxyl groups in double-stranded DNA using NAD as a coenzyme and as the energy source for the reaction. It is essential for DNA replication and repair of damaged DNA.</text>
</comment>
<evidence type="ECO:0000256" key="2">
    <source>
        <dbReference type="ARBA" id="ARBA00012722"/>
    </source>
</evidence>
<dbReference type="FunFam" id="2.40.50.140:FF:000012">
    <property type="entry name" value="DNA ligase"/>
    <property type="match status" value="1"/>
</dbReference>
<evidence type="ECO:0000256" key="13">
    <source>
        <dbReference type="ARBA" id="ARBA00060881"/>
    </source>
</evidence>
<proteinExistence type="inferred from homology"/>
<dbReference type="PANTHER" id="PTHR23389:SF9">
    <property type="entry name" value="DNA LIGASE"/>
    <property type="match status" value="1"/>
</dbReference>
<dbReference type="SUPFAM" id="SSF47781">
    <property type="entry name" value="RuvA domain 2-like"/>
    <property type="match status" value="1"/>
</dbReference>
<dbReference type="PROSITE" id="PS01055">
    <property type="entry name" value="DNA_LIGASE_N1"/>
    <property type="match status" value="1"/>
</dbReference>
<dbReference type="Proteomes" id="UP000217838">
    <property type="component" value="Unassembled WGS sequence"/>
</dbReference>
<protein>
    <recommendedName>
        <fullName evidence="3 14">DNA ligase</fullName>
        <ecNumber evidence="2 14">6.5.1.2</ecNumber>
    </recommendedName>
    <alternativeName>
        <fullName evidence="14">Polydeoxyribonucleotide synthase [NAD(+)]</fullName>
    </alternativeName>
</protein>
<dbReference type="EMBL" id="NVUU01000029">
    <property type="protein sequence ID" value="PCI95081.1"/>
    <property type="molecule type" value="Genomic_DNA"/>
</dbReference>
<keyword evidence="10 14" id="KW-0520">NAD</keyword>
<dbReference type="SUPFAM" id="SSF50249">
    <property type="entry name" value="Nucleic acid-binding proteins"/>
    <property type="match status" value="1"/>
</dbReference>
<keyword evidence="8 14" id="KW-0862">Zinc</keyword>
<feature type="active site" description="N6-AMP-lysine intermediate" evidence="14">
    <location>
        <position position="113"/>
    </location>
</feature>
<keyword evidence="9 14" id="KW-0460">Magnesium</keyword>
<evidence type="ECO:0000259" key="16">
    <source>
        <dbReference type="PROSITE" id="PS50172"/>
    </source>
</evidence>
<dbReference type="Pfam" id="PF12826">
    <property type="entry name" value="HHH_2"/>
    <property type="match status" value="1"/>
</dbReference>
<evidence type="ECO:0000313" key="18">
    <source>
        <dbReference type="Proteomes" id="UP000217838"/>
    </source>
</evidence>
<dbReference type="Pfam" id="PF00533">
    <property type="entry name" value="BRCT"/>
    <property type="match status" value="1"/>
</dbReference>
<dbReference type="Pfam" id="PF01653">
    <property type="entry name" value="DNA_ligase_aden"/>
    <property type="match status" value="1"/>
</dbReference>
<reference evidence="18" key="1">
    <citation type="submission" date="2017-08" db="EMBL/GenBank/DDBJ databases">
        <title>A dynamic microbial community with high functional redundancy inhabits the cold, oxic subseafloor aquifer.</title>
        <authorList>
            <person name="Tully B.J."/>
            <person name="Wheat C.G."/>
            <person name="Glazer B.T."/>
            <person name="Huber J.A."/>
        </authorList>
    </citation>
    <scope>NUCLEOTIDE SEQUENCE [LARGE SCALE GENOMIC DNA]</scope>
</reference>
<evidence type="ECO:0000256" key="7">
    <source>
        <dbReference type="ARBA" id="ARBA00022763"/>
    </source>
</evidence>
<feature type="binding site" evidence="14">
    <location>
        <position position="424"/>
    </location>
    <ligand>
        <name>Zn(2+)</name>
        <dbReference type="ChEBI" id="CHEBI:29105"/>
    </ligand>
</feature>
<evidence type="ECO:0000256" key="4">
    <source>
        <dbReference type="ARBA" id="ARBA00022598"/>
    </source>
</evidence>
<dbReference type="InterPro" id="IPR001679">
    <property type="entry name" value="DNA_ligase"/>
</dbReference>
<dbReference type="InterPro" id="IPR013839">
    <property type="entry name" value="DNAligase_adenylation"/>
</dbReference>
<name>A0A2A4YK59_UNCAE</name>
<dbReference type="InterPro" id="IPR018239">
    <property type="entry name" value="DNA_ligase_AS"/>
</dbReference>
<gene>
    <name evidence="14" type="primary">ligA</name>
    <name evidence="17" type="ORF">COB11_03045</name>
</gene>
<evidence type="ECO:0000313" key="17">
    <source>
        <dbReference type="EMBL" id="PCI95081.1"/>
    </source>
</evidence>
<dbReference type="InterPro" id="IPR033136">
    <property type="entry name" value="DNA_ligase_CS"/>
</dbReference>
<dbReference type="GO" id="GO:0006281">
    <property type="term" value="P:DNA repair"/>
    <property type="evidence" value="ECO:0007669"/>
    <property type="project" value="UniProtKB-KW"/>
</dbReference>
<comment type="cofactor">
    <cofactor evidence="14">
        <name>Mg(2+)</name>
        <dbReference type="ChEBI" id="CHEBI:18420"/>
    </cofactor>
    <cofactor evidence="14">
        <name>Mn(2+)</name>
        <dbReference type="ChEBI" id="CHEBI:29035"/>
    </cofactor>
</comment>
<keyword evidence="11 14" id="KW-0234">DNA repair</keyword>
<dbReference type="InterPro" id="IPR041663">
    <property type="entry name" value="DisA/LigA_HHH"/>
</dbReference>
<dbReference type="InterPro" id="IPR001357">
    <property type="entry name" value="BRCT_dom"/>
</dbReference>
<feature type="binding site" evidence="14">
    <location>
        <begin position="80"/>
        <end position="81"/>
    </location>
    <ligand>
        <name>NAD(+)</name>
        <dbReference type="ChEBI" id="CHEBI:57540"/>
    </ligand>
</feature>
<feature type="binding site" evidence="14">
    <location>
        <position position="406"/>
    </location>
    <ligand>
        <name>Zn(2+)</name>
        <dbReference type="ChEBI" id="CHEBI:29105"/>
    </ligand>
</feature>
<evidence type="ECO:0000256" key="12">
    <source>
        <dbReference type="ARBA" id="ARBA00034005"/>
    </source>
</evidence>
<comment type="similarity">
    <text evidence="13 14">Belongs to the NAD-dependent DNA ligase family. LigA subfamily.</text>
</comment>
<feature type="binding site" evidence="14">
    <location>
        <position position="429"/>
    </location>
    <ligand>
        <name>Zn(2+)</name>
        <dbReference type="ChEBI" id="CHEBI:29105"/>
    </ligand>
</feature>
<dbReference type="GO" id="GO:0005829">
    <property type="term" value="C:cytosol"/>
    <property type="evidence" value="ECO:0007669"/>
    <property type="project" value="TreeGrafter"/>
</dbReference>
<accession>A0A2A4YK59</accession>
<dbReference type="CDD" id="cd17748">
    <property type="entry name" value="BRCT_DNA_ligase_like"/>
    <property type="match status" value="1"/>
</dbReference>
<dbReference type="PROSITE" id="PS50172">
    <property type="entry name" value="BRCT"/>
    <property type="match status" value="1"/>
</dbReference>
<dbReference type="SMART" id="SM00292">
    <property type="entry name" value="BRCT"/>
    <property type="match status" value="1"/>
</dbReference>
<dbReference type="Gene3D" id="1.10.287.610">
    <property type="entry name" value="Helix hairpin bin"/>
    <property type="match status" value="1"/>
</dbReference>
<keyword evidence="5 14" id="KW-0235">DNA replication</keyword>
<dbReference type="InterPro" id="IPR036420">
    <property type="entry name" value="BRCT_dom_sf"/>
</dbReference>
<dbReference type="SMART" id="SM00532">
    <property type="entry name" value="LIGANc"/>
    <property type="match status" value="1"/>
</dbReference>
<dbReference type="Gene3D" id="2.40.50.140">
    <property type="entry name" value="Nucleic acid-binding proteins"/>
    <property type="match status" value="1"/>
</dbReference>
<feature type="domain" description="BRCT" evidence="16">
    <location>
        <begin position="588"/>
        <end position="664"/>
    </location>
</feature>
<dbReference type="FunFam" id="3.30.470.30:FF:000001">
    <property type="entry name" value="DNA ligase"/>
    <property type="match status" value="1"/>
</dbReference>
<evidence type="ECO:0000256" key="5">
    <source>
        <dbReference type="ARBA" id="ARBA00022705"/>
    </source>
</evidence>
<dbReference type="PROSITE" id="PS01056">
    <property type="entry name" value="DNA_LIGASE_N2"/>
    <property type="match status" value="1"/>
</dbReference>
<dbReference type="HAMAP" id="MF_01588">
    <property type="entry name" value="DNA_ligase_A"/>
    <property type="match status" value="1"/>
</dbReference>
<comment type="caution">
    <text evidence="17">The sequence shown here is derived from an EMBL/GenBank/DDBJ whole genome shotgun (WGS) entry which is preliminary data.</text>
</comment>
<comment type="catalytic activity">
    <reaction evidence="12 14 15">
        <text>NAD(+) + (deoxyribonucleotide)n-3'-hydroxyl + 5'-phospho-(deoxyribonucleotide)m = (deoxyribonucleotide)n+m + AMP + beta-nicotinamide D-nucleotide.</text>
        <dbReference type="EC" id="6.5.1.2"/>
    </reaction>
</comment>
<keyword evidence="7 14" id="KW-0227">DNA damage</keyword>
<evidence type="ECO:0000256" key="10">
    <source>
        <dbReference type="ARBA" id="ARBA00023027"/>
    </source>
</evidence>
<feature type="binding site" evidence="14">
    <location>
        <position position="171"/>
    </location>
    <ligand>
        <name>NAD(+)</name>
        <dbReference type="ChEBI" id="CHEBI:57540"/>
    </ligand>
</feature>
<keyword evidence="14" id="KW-0464">Manganese</keyword>
<dbReference type="InterPro" id="IPR010994">
    <property type="entry name" value="RuvA_2-like"/>
</dbReference>
<dbReference type="GO" id="GO:0006260">
    <property type="term" value="P:DNA replication"/>
    <property type="evidence" value="ECO:0007669"/>
    <property type="project" value="UniProtKB-KW"/>
</dbReference>
<sequence length="664" mass="74479">MCTKEEYLKLVDEIKKHDELYFEKHQPLISDYEYDLLVKQCEEIEKLHPDWVSASSPTQAVREKPTKGFYQMAHSVPMLSLANSYSEEEIRDFIKRVYKILPRDDMEYSAELKMDGIAVSLRYEKGKFVRALTRGNGKVGDDITKNIATISSLPKAIDTKNLPDVLELRAEVYMLKKVFSKLNEQKEEAGQDVWANPRNAAAGSLKLLDTEEVKRRSLSIMVYGLAEGIKEIPTQEGVQKFLKEKEFPTFSKEHFAVCSGVEDLLKFANTIEETREDLPFEIDGIVIKVNTIRDWEKLGATGKSPRWAIAYKYAPLQAKTRIHDITLQVGRTGVLTPVAELDPVFLAGSTISRATLHNEDEIQRKDIRKGDHVIIEKGGDVIPKVVSVDFSKREKNSTPFVMPKHCPVCSYSVVKKEGEVAVRCSNSKCAAKNERRLMFFASKPAMNIDNLGEKVMKKLIENGLVKSMSDIYRLTKIDIAGLEGFKEKSIQNLLSSIESSKKISLARFILALGVPFVGTSTAELIAEYAKDVKNLQNLTEDELILIDGVGDKVAHSFVEYFSDENHLHEIEQLLDLGVQPESSKLVKIEGHSFSGKSFVLTGSLEKYSRTDAGALIKERGGKVSSSVTKKTDFVIAGSEPGSKYDKAVTLKVTILTEDEFLKML</sequence>
<dbReference type="InterPro" id="IPR012340">
    <property type="entry name" value="NA-bd_OB-fold"/>
</dbReference>
<evidence type="ECO:0000256" key="3">
    <source>
        <dbReference type="ARBA" id="ARBA00013308"/>
    </source>
</evidence>
<dbReference type="InterPro" id="IPR013840">
    <property type="entry name" value="DNAligase_N"/>
</dbReference>
<dbReference type="Gene3D" id="1.10.150.20">
    <property type="entry name" value="5' to 3' exonuclease, C-terminal subdomain"/>
    <property type="match status" value="2"/>
</dbReference>
<feature type="binding site" evidence="14">
    <location>
        <position position="312"/>
    </location>
    <ligand>
        <name>NAD(+)</name>
        <dbReference type="ChEBI" id="CHEBI:57540"/>
    </ligand>
</feature>
<dbReference type="InterPro" id="IPR003583">
    <property type="entry name" value="Hlx-hairpin-Hlx_DNA-bd_motif"/>
</dbReference>
<feature type="binding site" evidence="14">
    <location>
        <position position="134"/>
    </location>
    <ligand>
        <name>NAD(+)</name>
        <dbReference type="ChEBI" id="CHEBI:57540"/>
    </ligand>
</feature>
<evidence type="ECO:0000256" key="6">
    <source>
        <dbReference type="ARBA" id="ARBA00022723"/>
    </source>
</evidence>
<dbReference type="FunFam" id="1.10.150.20:FF:000007">
    <property type="entry name" value="DNA ligase"/>
    <property type="match status" value="1"/>
</dbReference>
<dbReference type="Gene3D" id="3.30.470.30">
    <property type="entry name" value="DNA ligase/mRNA capping enzyme"/>
    <property type="match status" value="1"/>
</dbReference>
<feature type="binding site" evidence="14">
    <location>
        <position position="111"/>
    </location>
    <ligand>
        <name>NAD(+)</name>
        <dbReference type="ChEBI" id="CHEBI:57540"/>
    </ligand>
</feature>
<evidence type="ECO:0000256" key="14">
    <source>
        <dbReference type="HAMAP-Rule" id="MF_01588"/>
    </source>
</evidence>
<dbReference type="Pfam" id="PF03119">
    <property type="entry name" value="DNA_ligase_ZBD"/>
    <property type="match status" value="1"/>
</dbReference>
<feature type="binding site" evidence="14">
    <location>
        <begin position="31"/>
        <end position="35"/>
    </location>
    <ligand>
        <name>NAD(+)</name>
        <dbReference type="ChEBI" id="CHEBI:57540"/>
    </ligand>
</feature>
<dbReference type="SUPFAM" id="SSF56091">
    <property type="entry name" value="DNA ligase/mRNA capping enzyme, catalytic domain"/>
    <property type="match status" value="1"/>
</dbReference>
<keyword evidence="6 14" id="KW-0479">Metal-binding</keyword>
<organism evidence="17 18">
    <name type="scientific">Aerophobetes bacterium</name>
    <dbReference type="NCBI Taxonomy" id="2030807"/>
    <lineage>
        <taxon>Bacteria</taxon>
        <taxon>Candidatus Aerophobota</taxon>
    </lineage>
</organism>
<feature type="binding site" evidence="14">
    <location>
        <position position="288"/>
    </location>
    <ligand>
        <name>NAD(+)</name>
        <dbReference type="ChEBI" id="CHEBI:57540"/>
    </ligand>
</feature>
<dbReference type="PIRSF" id="PIRSF001604">
    <property type="entry name" value="LigA"/>
    <property type="match status" value="1"/>
</dbReference>
<dbReference type="Gene3D" id="6.20.10.30">
    <property type="match status" value="1"/>
</dbReference>
<dbReference type="EC" id="6.5.1.2" evidence="2 14"/>
<evidence type="ECO:0000256" key="8">
    <source>
        <dbReference type="ARBA" id="ARBA00022833"/>
    </source>
</evidence>
<dbReference type="InterPro" id="IPR004150">
    <property type="entry name" value="NAD_DNA_ligase_OB"/>
</dbReference>
<dbReference type="Pfam" id="PF03120">
    <property type="entry name" value="OB_DNA_ligase"/>
    <property type="match status" value="1"/>
</dbReference>